<dbReference type="CDD" id="cd03505">
    <property type="entry name" value="Delta9-FADS-like"/>
    <property type="match status" value="1"/>
</dbReference>
<keyword evidence="8" id="KW-0443">Lipid metabolism</keyword>
<evidence type="ECO:0000256" key="3">
    <source>
        <dbReference type="ARBA" id="ARBA00022692"/>
    </source>
</evidence>
<dbReference type="PANTHER" id="PTHR11351">
    <property type="entry name" value="ACYL-COA DESATURASE"/>
    <property type="match status" value="1"/>
</dbReference>
<organism evidence="12">
    <name type="scientific">Thermohahella caldifontis</name>
    <dbReference type="NCBI Taxonomy" id="3142973"/>
    <lineage>
        <taxon>Bacteria</taxon>
        <taxon>Pseudomonadati</taxon>
        <taxon>Pseudomonadota</taxon>
        <taxon>Gammaproteobacteria</taxon>
        <taxon>Oceanospirillales</taxon>
        <taxon>Hahellaceae</taxon>
        <taxon>Thermohahella</taxon>
    </lineage>
</organism>
<dbReference type="Pfam" id="PF00487">
    <property type="entry name" value="FA_desaturase"/>
    <property type="match status" value="1"/>
</dbReference>
<keyword evidence="3 10" id="KW-0812">Transmembrane</keyword>
<feature type="transmembrane region" description="Helical" evidence="10">
    <location>
        <begin position="12"/>
        <end position="34"/>
    </location>
</feature>
<dbReference type="GO" id="GO:0016020">
    <property type="term" value="C:membrane"/>
    <property type="evidence" value="ECO:0007669"/>
    <property type="project" value="UniProtKB-SubCell"/>
</dbReference>
<proteinExistence type="inferred from homology"/>
<evidence type="ECO:0000256" key="6">
    <source>
        <dbReference type="ARBA" id="ARBA00023002"/>
    </source>
</evidence>
<evidence type="ECO:0000256" key="1">
    <source>
        <dbReference type="ARBA" id="ARBA00004141"/>
    </source>
</evidence>
<protein>
    <submittedName>
        <fullName evidence="12">Fatty acid desaturase</fullName>
        <ecNumber evidence="12">1.14.19.-</ecNumber>
    </submittedName>
</protein>
<comment type="similarity">
    <text evidence="2">Belongs to the fatty acid desaturase type 2 family.</text>
</comment>
<dbReference type="InterPro" id="IPR015876">
    <property type="entry name" value="Acyl-CoA_DS"/>
</dbReference>
<reference evidence="12" key="1">
    <citation type="submission" date="2024-05" db="EMBL/GenBank/DDBJ databases">
        <title>Genome sequencing of novel strain.</title>
        <authorList>
            <person name="Ganbat D."/>
            <person name="Ganbat S."/>
            <person name="Lee S.-J."/>
        </authorList>
    </citation>
    <scope>NUCLEOTIDE SEQUENCE</scope>
    <source>
        <strain evidence="12">SMD15-11</strain>
    </source>
</reference>
<dbReference type="GO" id="GO:0016717">
    <property type="term" value="F:oxidoreductase activity, acting on paired donors, with oxidation of a pair of donors resulting in the reduction of molecular oxygen to two molecules of water"/>
    <property type="evidence" value="ECO:0007669"/>
    <property type="project" value="InterPro"/>
</dbReference>
<keyword evidence="9 10" id="KW-0472">Membrane</keyword>
<keyword evidence="4" id="KW-0276">Fatty acid metabolism</keyword>
<dbReference type="AlphaFoldDB" id="A0AB39UVB5"/>
<feature type="domain" description="Fatty acid desaturase" evidence="11">
    <location>
        <begin position="12"/>
        <end position="214"/>
    </location>
</feature>
<dbReference type="RefSeq" id="WP_369600789.1">
    <property type="nucleotide sequence ID" value="NZ_CP154858.1"/>
</dbReference>
<dbReference type="PANTHER" id="PTHR11351:SF33">
    <property type="entry name" value="DELTA-9 FATTY ACID DESATURASE, DESA"/>
    <property type="match status" value="1"/>
</dbReference>
<evidence type="ECO:0000256" key="2">
    <source>
        <dbReference type="ARBA" id="ARBA00008749"/>
    </source>
</evidence>
<keyword evidence="6 12" id="KW-0560">Oxidoreductase</keyword>
<dbReference type="EC" id="1.14.19.-" evidence="12"/>
<evidence type="ECO:0000259" key="11">
    <source>
        <dbReference type="Pfam" id="PF00487"/>
    </source>
</evidence>
<evidence type="ECO:0000256" key="9">
    <source>
        <dbReference type="ARBA" id="ARBA00023136"/>
    </source>
</evidence>
<evidence type="ECO:0000256" key="5">
    <source>
        <dbReference type="ARBA" id="ARBA00022989"/>
    </source>
</evidence>
<evidence type="ECO:0000256" key="4">
    <source>
        <dbReference type="ARBA" id="ARBA00022832"/>
    </source>
</evidence>
<gene>
    <name evidence="12" type="ORF">AAIA72_13270</name>
</gene>
<evidence type="ECO:0000256" key="7">
    <source>
        <dbReference type="ARBA" id="ARBA00023004"/>
    </source>
</evidence>
<sequence>MSILEGLLGLSPWQVAITGLIAVQITILSITLYLHRHSAHNALELHPVLSHFFRFWLWLTTGQNTREWTAIHRKHHARCETDEDPHSPVAKGIWTVLSRGYELYKAAATPETLERYGKGTPDDWIERNVYSRYPTLGVVLLLGIDLLLFGVYGITLWAVQMLWVPIHAAGIINGLGHWVGYRNFETADNARNLIPWGLWIGGEELHNNHHAYPNSARLSVKRWEVDIGWLWIRLFQMLGLARPRFVAPVATYVPGRTELTEDTLAAIHNHRYEILARFRKQVYAPMVKQRLRQLSSEHVGAPLRRLKKQLLSFREVPDPVLVAPVLESDRVLDTLWQARQALLDIWMNRKMGYKAKLEALHAWCQQAEASGVETLEEFVVWMKGYTLSPRTA</sequence>
<feature type="transmembrane region" description="Helical" evidence="10">
    <location>
        <begin position="136"/>
        <end position="159"/>
    </location>
</feature>
<evidence type="ECO:0000313" key="12">
    <source>
        <dbReference type="EMBL" id="XDT71765.1"/>
    </source>
</evidence>
<accession>A0AB39UVB5</accession>
<evidence type="ECO:0000256" key="8">
    <source>
        <dbReference type="ARBA" id="ARBA00023098"/>
    </source>
</evidence>
<dbReference type="KEGG" id="tcd:AAIA72_13270"/>
<comment type="subcellular location">
    <subcellularLocation>
        <location evidence="1">Membrane</location>
        <topology evidence="1">Multi-pass membrane protein</topology>
    </subcellularLocation>
</comment>
<dbReference type="InterPro" id="IPR005804">
    <property type="entry name" value="FA_desaturase_dom"/>
</dbReference>
<dbReference type="GO" id="GO:0006631">
    <property type="term" value="P:fatty acid metabolic process"/>
    <property type="evidence" value="ECO:0007669"/>
    <property type="project" value="UniProtKB-KW"/>
</dbReference>
<dbReference type="EMBL" id="CP154858">
    <property type="protein sequence ID" value="XDT71765.1"/>
    <property type="molecule type" value="Genomic_DNA"/>
</dbReference>
<name>A0AB39UVB5_9GAMM</name>
<keyword evidence="5 10" id="KW-1133">Transmembrane helix</keyword>
<evidence type="ECO:0000256" key="10">
    <source>
        <dbReference type="SAM" id="Phobius"/>
    </source>
</evidence>
<keyword evidence="7" id="KW-0408">Iron</keyword>